<dbReference type="Pfam" id="PF06745">
    <property type="entry name" value="ATPase"/>
    <property type="match status" value="2"/>
</dbReference>
<evidence type="ECO:0000256" key="7">
    <source>
        <dbReference type="SAM" id="Coils"/>
    </source>
</evidence>
<keyword evidence="5" id="KW-0418">Kinase</keyword>
<evidence type="ECO:0000259" key="8">
    <source>
        <dbReference type="PROSITE" id="PS51146"/>
    </source>
</evidence>
<dbReference type="PANTHER" id="PTHR42926:SF1">
    <property type="entry name" value="CIRCADIAN CLOCK OSCILLATOR PROTEIN KAIC 1"/>
    <property type="match status" value="1"/>
</dbReference>
<accession>A0A8J6PYY9</accession>
<keyword evidence="3" id="KW-0808">Transferase</keyword>
<keyword evidence="4" id="KW-0677">Repeat</keyword>
<evidence type="ECO:0000313" key="9">
    <source>
        <dbReference type="EMBL" id="MBD0416987.1"/>
    </source>
</evidence>
<evidence type="ECO:0000256" key="3">
    <source>
        <dbReference type="ARBA" id="ARBA00022679"/>
    </source>
</evidence>
<dbReference type="EMBL" id="JACVVX010000008">
    <property type="protein sequence ID" value="MBD0416987.1"/>
    <property type="molecule type" value="Genomic_DNA"/>
</dbReference>
<dbReference type="InterPro" id="IPR003593">
    <property type="entry name" value="AAA+_ATPase"/>
</dbReference>
<evidence type="ECO:0000256" key="5">
    <source>
        <dbReference type="ARBA" id="ARBA00022777"/>
    </source>
</evidence>
<evidence type="ECO:0000256" key="4">
    <source>
        <dbReference type="ARBA" id="ARBA00022737"/>
    </source>
</evidence>
<dbReference type="SUPFAM" id="SSF52540">
    <property type="entry name" value="P-loop containing nucleoside triphosphate hydrolases"/>
    <property type="match status" value="2"/>
</dbReference>
<sequence>MVEPVGTGTYDRKLRTGIDGFDCMSEGGLPVGKVSAVVGTAGAGKTVFAMQSMIHCLRSNPGVGVVVSFEQSTASLTADLASFDWNAAELIEQGRLIVIDGRPRADVLFSGAFDISGLLAMVEGAAAPDRPACVVFDGIDTLMTLLSSSSSQRLELLRLQNHIQCLGTTAILTLKANPATSGGFEEIALYMADCVVEMRREGQDSVSRRSIWIQKYRGSGHSLARVPFIVTFKGVEVEGVDSRPNTAQVSNDRLSMGVTQLDEMLGGGLFRGTSTLISGAPGTAKTTLGLAFLNAMCQRGERALGICFDERPNEIVRNVSSVGIDLTPHIASGLLHLHGIANQTAGPDEFAYEIATAIRQHRARHLLIDPISVFTQEAPAQNAVRRIIQLCKREGITVILTSLLDRNALEAEASRSYVSTICDTWVHLTYVIHGGERNRALTIIKSRGTAHSNQVGELLLDDNGLTIARTYTEEGEVLMGSLRWQKERANEQAIRDAEEEAARHYREAEQSVEELSGRVTSLSNELEAKREELKRLSQKAAMITQLERERRSQLSRLRSAGEPIQQAVQEVP</sequence>
<dbReference type="PROSITE" id="PS51146">
    <property type="entry name" value="KAIC"/>
    <property type="match status" value="2"/>
</dbReference>
<dbReference type="PIRSF" id="PIRSF039117">
    <property type="entry name" value="KaiC"/>
    <property type="match status" value="1"/>
</dbReference>
<dbReference type="EC" id="2.7.11.1" evidence="1"/>
<dbReference type="InterPro" id="IPR014774">
    <property type="entry name" value="KaiC-like_dom"/>
</dbReference>
<protein>
    <recommendedName>
        <fullName evidence="1">non-specific serine/threonine protein kinase</fullName>
        <ecNumber evidence="1">2.7.11.1</ecNumber>
    </recommendedName>
</protein>
<keyword evidence="6" id="KW-0378">Hydrolase</keyword>
<proteinExistence type="predicted"/>
<keyword evidence="10" id="KW-1185">Reference proteome</keyword>
<dbReference type="GO" id="GO:0016787">
    <property type="term" value="F:hydrolase activity"/>
    <property type="evidence" value="ECO:0007669"/>
    <property type="project" value="UniProtKB-KW"/>
</dbReference>
<dbReference type="InterPro" id="IPR030665">
    <property type="entry name" value="KaiC"/>
</dbReference>
<dbReference type="GO" id="GO:0005524">
    <property type="term" value="F:ATP binding"/>
    <property type="evidence" value="ECO:0007669"/>
    <property type="project" value="InterPro"/>
</dbReference>
<gene>
    <name evidence="9" type="primary">kaiC</name>
    <name evidence="9" type="ORF">ICI42_20250</name>
</gene>
<comment type="caution">
    <text evidence="9">The sequence shown here is derived from an EMBL/GenBank/DDBJ whole genome shotgun (WGS) entry which is preliminary data.</text>
</comment>
<dbReference type="Proteomes" id="UP000643405">
    <property type="component" value="Unassembled WGS sequence"/>
</dbReference>
<name>A0A8J6PYY9_9HYPH</name>
<dbReference type="Gene3D" id="3.40.50.300">
    <property type="entry name" value="P-loop containing nucleotide triphosphate hydrolases"/>
    <property type="match status" value="2"/>
</dbReference>
<dbReference type="AlphaFoldDB" id="A0A8J6PYY9"/>
<dbReference type="InterPro" id="IPR051347">
    <property type="entry name" value="Circadian_clock_KaiC-rel"/>
</dbReference>
<evidence type="ECO:0000256" key="6">
    <source>
        <dbReference type="ARBA" id="ARBA00022801"/>
    </source>
</evidence>
<dbReference type="SMART" id="SM00382">
    <property type="entry name" value="AAA"/>
    <property type="match status" value="2"/>
</dbReference>
<evidence type="ECO:0000313" key="10">
    <source>
        <dbReference type="Proteomes" id="UP000643405"/>
    </source>
</evidence>
<keyword evidence="7" id="KW-0175">Coiled coil</keyword>
<evidence type="ECO:0000256" key="2">
    <source>
        <dbReference type="ARBA" id="ARBA00022553"/>
    </source>
</evidence>
<dbReference type="RefSeq" id="WP_188166420.1">
    <property type="nucleotide sequence ID" value="NZ_JACVVX010000008.1"/>
</dbReference>
<dbReference type="PANTHER" id="PTHR42926">
    <property type="match status" value="1"/>
</dbReference>
<feature type="domain" description="KaiC" evidence="8">
    <location>
        <begin position="12"/>
        <end position="251"/>
    </location>
</feature>
<feature type="coiled-coil region" evidence="7">
    <location>
        <begin position="494"/>
        <end position="549"/>
    </location>
</feature>
<organism evidence="9 10">
    <name type="scientific">Oryzicola mucosus</name>
    <dbReference type="NCBI Taxonomy" id="2767425"/>
    <lineage>
        <taxon>Bacteria</taxon>
        <taxon>Pseudomonadati</taxon>
        <taxon>Pseudomonadota</taxon>
        <taxon>Alphaproteobacteria</taxon>
        <taxon>Hyphomicrobiales</taxon>
        <taxon>Phyllobacteriaceae</taxon>
        <taxon>Oryzicola</taxon>
    </lineage>
</organism>
<feature type="domain" description="KaiC" evidence="8">
    <location>
        <begin position="252"/>
        <end position="481"/>
    </location>
</feature>
<keyword evidence="2" id="KW-0597">Phosphoprotein</keyword>
<dbReference type="InterPro" id="IPR010624">
    <property type="entry name" value="KaiC_dom"/>
</dbReference>
<evidence type="ECO:0000256" key="1">
    <source>
        <dbReference type="ARBA" id="ARBA00012513"/>
    </source>
</evidence>
<dbReference type="InterPro" id="IPR027417">
    <property type="entry name" value="P-loop_NTPase"/>
</dbReference>
<dbReference type="GO" id="GO:0004674">
    <property type="term" value="F:protein serine/threonine kinase activity"/>
    <property type="evidence" value="ECO:0007669"/>
    <property type="project" value="UniProtKB-EC"/>
</dbReference>
<dbReference type="NCBIfam" id="NF006799">
    <property type="entry name" value="PRK09302.1"/>
    <property type="match status" value="1"/>
</dbReference>
<reference evidence="9" key="1">
    <citation type="submission" date="2020-09" db="EMBL/GenBank/DDBJ databases">
        <title>Genome seq and assembly of Tianweitania sp.</title>
        <authorList>
            <person name="Chhetri G."/>
        </authorList>
    </citation>
    <scope>NUCLEOTIDE SEQUENCE</scope>
    <source>
        <strain evidence="9">Rool2</strain>
    </source>
</reference>